<keyword evidence="1" id="KW-1005">Bacterial flagellum biogenesis</keyword>
<evidence type="ECO:0000313" key="3">
    <source>
        <dbReference type="Proteomes" id="UP000095651"/>
    </source>
</evidence>
<accession>A0A174K344</accession>
<evidence type="ECO:0000313" key="2">
    <source>
        <dbReference type="EMBL" id="CUP06442.1"/>
    </source>
</evidence>
<dbReference type="InterPro" id="IPR007809">
    <property type="entry name" value="FlgN-like"/>
</dbReference>
<dbReference type="EMBL" id="CYZE01000017">
    <property type="protein sequence ID" value="CUP06442.1"/>
    <property type="molecule type" value="Genomic_DNA"/>
</dbReference>
<proteinExistence type="predicted"/>
<gene>
    <name evidence="2" type="ORF">ERS852407_04853</name>
</gene>
<dbReference type="GO" id="GO:0044780">
    <property type="term" value="P:bacterial-type flagellum assembly"/>
    <property type="evidence" value="ECO:0007669"/>
    <property type="project" value="InterPro"/>
</dbReference>
<dbReference type="Proteomes" id="UP000095651">
    <property type="component" value="Unassembled WGS sequence"/>
</dbReference>
<dbReference type="Pfam" id="PF05130">
    <property type="entry name" value="FlgN"/>
    <property type="match status" value="1"/>
</dbReference>
<dbReference type="SUPFAM" id="SSF140566">
    <property type="entry name" value="FlgN-like"/>
    <property type="match status" value="1"/>
</dbReference>
<sequence length="148" mass="17182">MEEIIRFLTEYTEMFEKMEQKQVEKLGLLMTKELDKIEESIMMQQAMDKQLQNMEQRRQELFGRMGLTGKTLQEVAESCGGEERKQLTDLYWRLDGAIGNIRFYNEKAESLAKSELEKMGLDARMVGNPTGIYGKTVGPKGQRFEKKV</sequence>
<dbReference type="Gene3D" id="1.20.58.300">
    <property type="entry name" value="FlgN-like"/>
    <property type="match status" value="1"/>
</dbReference>
<reference evidence="2 3" key="1">
    <citation type="submission" date="2015-09" db="EMBL/GenBank/DDBJ databases">
        <authorList>
            <consortium name="Pathogen Informatics"/>
        </authorList>
    </citation>
    <scope>NUCLEOTIDE SEQUENCE [LARGE SCALE GENOMIC DNA]</scope>
    <source>
        <strain evidence="2 3">2789STDY5608850</strain>
    </source>
</reference>
<dbReference type="InterPro" id="IPR036679">
    <property type="entry name" value="FlgN-like_sf"/>
</dbReference>
<dbReference type="RefSeq" id="WP_055659076.1">
    <property type="nucleotide sequence ID" value="NZ_CABIXC010000017.1"/>
</dbReference>
<name>A0A174K344_9FIRM</name>
<dbReference type="AlphaFoldDB" id="A0A174K344"/>
<organism evidence="2 3">
    <name type="scientific">Hungatella hathewayi</name>
    <dbReference type="NCBI Taxonomy" id="154046"/>
    <lineage>
        <taxon>Bacteria</taxon>
        <taxon>Bacillati</taxon>
        <taxon>Bacillota</taxon>
        <taxon>Clostridia</taxon>
        <taxon>Lachnospirales</taxon>
        <taxon>Lachnospiraceae</taxon>
        <taxon>Hungatella</taxon>
    </lineage>
</organism>
<protein>
    <submittedName>
        <fullName evidence="2">FlgN protein</fullName>
    </submittedName>
</protein>
<evidence type="ECO:0000256" key="1">
    <source>
        <dbReference type="ARBA" id="ARBA00022795"/>
    </source>
</evidence>